<name>W6JUH2_9MICO</name>
<dbReference type="PANTHER" id="PTHR30055:SF234">
    <property type="entry name" value="HTH-TYPE TRANSCRIPTIONAL REGULATOR BETI"/>
    <property type="match status" value="1"/>
</dbReference>
<protein>
    <submittedName>
        <fullName evidence="6">Transcriptional regulator, TetR family</fullName>
    </submittedName>
</protein>
<comment type="caution">
    <text evidence="6">The sequence shown here is derived from an EMBL/GenBank/DDBJ whole genome shotgun (WGS) entry which is preliminary data.</text>
</comment>
<dbReference type="RefSeq" id="WP_048697366.1">
    <property type="nucleotide sequence ID" value="NZ_HG764815.1"/>
</dbReference>
<feature type="domain" description="HTH tetR-type" evidence="5">
    <location>
        <begin position="10"/>
        <end position="70"/>
    </location>
</feature>
<dbReference type="AlphaFoldDB" id="W6JUH2"/>
<keyword evidence="1" id="KW-0805">Transcription regulation</keyword>
<dbReference type="Pfam" id="PF00440">
    <property type="entry name" value="TetR_N"/>
    <property type="match status" value="1"/>
</dbReference>
<feature type="DNA-binding region" description="H-T-H motif" evidence="4">
    <location>
        <begin position="33"/>
        <end position="52"/>
    </location>
</feature>
<evidence type="ECO:0000256" key="2">
    <source>
        <dbReference type="ARBA" id="ARBA00023125"/>
    </source>
</evidence>
<dbReference type="EMBL" id="CAJA01000050">
    <property type="protein sequence ID" value="CCH72196.1"/>
    <property type="molecule type" value="Genomic_DNA"/>
</dbReference>
<dbReference type="GO" id="GO:0000976">
    <property type="term" value="F:transcription cis-regulatory region binding"/>
    <property type="evidence" value="ECO:0007669"/>
    <property type="project" value="TreeGrafter"/>
</dbReference>
<reference evidence="6 7" key="1">
    <citation type="journal article" date="2013" name="ISME J.">
        <title>A metabolic model for members of the genus Tetrasphaera involved in enhanced biological phosphorus removal.</title>
        <authorList>
            <person name="Kristiansen R."/>
            <person name="Nguyen H.T.T."/>
            <person name="Saunders A.M."/>
            <person name="Nielsen J.L."/>
            <person name="Wimmer R."/>
            <person name="Le V.Q."/>
            <person name="McIlroy S.J."/>
            <person name="Petrovski S."/>
            <person name="Seviour R.J."/>
            <person name="Calteau A."/>
            <person name="Nielsen K.L."/>
            <person name="Nielsen P.H."/>
        </authorList>
    </citation>
    <scope>NUCLEOTIDE SEQUENCE [LARGE SCALE GENOMIC DNA]</scope>
    <source>
        <strain evidence="6 7">Ben110</strain>
    </source>
</reference>
<dbReference type="Proteomes" id="UP000035763">
    <property type="component" value="Unassembled WGS sequence"/>
</dbReference>
<gene>
    <name evidence="6" type="ORF">BN11_1430009</name>
</gene>
<dbReference type="Gene3D" id="1.10.357.10">
    <property type="entry name" value="Tetracycline Repressor, domain 2"/>
    <property type="match status" value="1"/>
</dbReference>
<keyword evidence="7" id="KW-1185">Reference proteome</keyword>
<dbReference type="PANTHER" id="PTHR30055">
    <property type="entry name" value="HTH-TYPE TRANSCRIPTIONAL REGULATOR RUTR"/>
    <property type="match status" value="1"/>
</dbReference>
<dbReference type="PROSITE" id="PS50977">
    <property type="entry name" value="HTH_TETR_2"/>
    <property type="match status" value="1"/>
</dbReference>
<evidence type="ECO:0000256" key="3">
    <source>
        <dbReference type="ARBA" id="ARBA00023163"/>
    </source>
</evidence>
<accession>W6JUH2</accession>
<dbReference type="InterPro" id="IPR050109">
    <property type="entry name" value="HTH-type_TetR-like_transc_reg"/>
</dbReference>
<evidence type="ECO:0000256" key="4">
    <source>
        <dbReference type="PROSITE-ProRule" id="PRU00335"/>
    </source>
</evidence>
<sequence length="197" mass="21086">MPKVTEARRLAVRDRIRDAALSEFMDKGLATTSMADIVSASGMSAGAIYGHFTNKAELTAEVARGVIASRVDIVADSAVAEQIPTPSALLRTLFDTMPQDVLDSGIVLQIWGAAGPSGELRPIAQQAFSTMRSVFTEYLAAWLVSQGHSRRAALARARKLAPAFIGLAQGYLVHRSVLGRDLADTYLDSVQLLLADT</sequence>
<organism evidence="6 7">
    <name type="scientific">Nostocoides australiense Ben110</name>
    <dbReference type="NCBI Taxonomy" id="1193182"/>
    <lineage>
        <taxon>Bacteria</taxon>
        <taxon>Bacillati</taxon>
        <taxon>Actinomycetota</taxon>
        <taxon>Actinomycetes</taxon>
        <taxon>Micrococcales</taxon>
        <taxon>Intrasporangiaceae</taxon>
        <taxon>Nostocoides</taxon>
    </lineage>
</organism>
<dbReference type="STRING" id="1193182.BN11_1430009"/>
<evidence type="ECO:0000256" key="1">
    <source>
        <dbReference type="ARBA" id="ARBA00023015"/>
    </source>
</evidence>
<evidence type="ECO:0000313" key="7">
    <source>
        <dbReference type="Proteomes" id="UP000035763"/>
    </source>
</evidence>
<dbReference type="SUPFAM" id="SSF46689">
    <property type="entry name" value="Homeodomain-like"/>
    <property type="match status" value="1"/>
</dbReference>
<keyword evidence="2 4" id="KW-0238">DNA-binding</keyword>
<dbReference type="GO" id="GO:0003700">
    <property type="term" value="F:DNA-binding transcription factor activity"/>
    <property type="evidence" value="ECO:0007669"/>
    <property type="project" value="TreeGrafter"/>
</dbReference>
<evidence type="ECO:0000259" key="5">
    <source>
        <dbReference type="PROSITE" id="PS50977"/>
    </source>
</evidence>
<dbReference type="InterPro" id="IPR001647">
    <property type="entry name" value="HTH_TetR"/>
</dbReference>
<proteinExistence type="predicted"/>
<evidence type="ECO:0000313" key="6">
    <source>
        <dbReference type="EMBL" id="CCH72196.1"/>
    </source>
</evidence>
<keyword evidence="3" id="KW-0804">Transcription</keyword>
<dbReference type="PRINTS" id="PR00455">
    <property type="entry name" value="HTHTETR"/>
</dbReference>
<dbReference type="InterPro" id="IPR009057">
    <property type="entry name" value="Homeodomain-like_sf"/>
</dbReference>